<feature type="transmembrane region" description="Helical" evidence="8">
    <location>
        <begin position="854"/>
        <end position="873"/>
    </location>
</feature>
<dbReference type="EMBL" id="BDCO01000003">
    <property type="protein sequence ID" value="GAT35537.1"/>
    <property type="molecule type" value="Genomic_DNA"/>
</dbReference>
<protein>
    <submittedName>
        <fullName evidence="9">Hydrophobic/amphiphilic exporter-1, HAE1 family</fullName>
    </submittedName>
</protein>
<dbReference type="FunCoup" id="A0A146GG22">
    <property type="interactions" value="378"/>
</dbReference>
<evidence type="ECO:0000313" key="9">
    <source>
        <dbReference type="EMBL" id="GAT35537.1"/>
    </source>
</evidence>
<gene>
    <name evidence="9" type="ORF">TSACC_3608</name>
</gene>
<feature type="transmembrane region" description="Helical" evidence="8">
    <location>
        <begin position="12"/>
        <end position="30"/>
    </location>
</feature>
<dbReference type="OrthoDB" id="9757876at2"/>
<evidence type="ECO:0000256" key="6">
    <source>
        <dbReference type="ARBA" id="ARBA00022989"/>
    </source>
</evidence>
<dbReference type="FunFam" id="3.30.70.1430:FF:000001">
    <property type="entry name" value="Efflux pump membrane transporter"/>
    <property type="match status" value="1"/>
</dbReference>
<dbReference type="Gene3D" id="3.30.70.1320">
    <property type="entry name" value="Multidrug efflux transporter AcrB pore domain like"/>
    <property type="match status" value="1"/>
</dbReference>
<evidence type="ECO:0000256" key="4">
    <source>
        <dbReference type="ARBA" id="ARBA00022519"/>
    </source>
</evidence>
<evidence type="ECO:0000313" key="10">
    <source>
        <dbReference type="Proteomes" id="UP000076023"/>
    </source>
</evidence>
<feature type="transmembrane region" description="Helical" evidence="8">
    <location>
        <begin position="431"/>
        <end position="451"/>
    </location>
</feature>
<proteinExistence type="predicted"/>
<dbReference type="Gene3D" id="1.20.1640.10">
    <property type="entry name" value="Multidrug efflux transporter AcrB transmembrane domain"/>
    <property type="match status" value="2"/>
</dbReference>
<feature type="transmembrane region" description="Helical" evidence="8">
    <location>
        <begin position="360"/>
        <end position="381"/>
    </location>
</feature>
<comment type="subcellular location">
    <subcellularLocation>
        <location evidence="1">Cell inner membrane</location>
        <topology evidence="1">Multi-pass membrane protein</topology>
    </subcellularLocation>
</comment>
<dbReference type="Pfam" id="PF00873">
    <property type="entry name" value="ACR_tran"/>
    <property type="match status" value="1"/>
</dbReference>
<dbReference type="Proteomes" id="UP000076023">
    <property type="component" value="Unassembled WGS sequence"/>
</dbReference>
<keyword evidence="6 8" id="KW-1133">Transmembrane helix</keyword>
<dbReference type="Gene3D" id="3.30.2090.10">
    <property type="entry name" value="Multidrug efflux transporter AcrB TolC docking domain, DN and DC subdomains"/>
    <property type="match status" value="2"/>
</dbReference>
<evidence type="ECO:0000256" key="2">
    <source>
        <dbReference type="ARBA" id="ARBA00022448"/>
    </source>
</evidence>
<dbReference type="SUPFAM" id="SSF82693">
    <property type="entry name" value="Multidrug efflux transporter AcrB pore domain, PN1, PN2, PC1 and PC2 subdomains"/>
    <property type="match status" value="4"/>
</dbReference>
<reference evidence="10" key="1">
    <citation type="journal article" date="2017" name="Genome Announc.">
        <title>Draft Genome Sequence of Terrimicrobium sacchariphilum NM-5T, a Facultative Anaerobic Soil Bacterium of the Class Spartobacteria.</title>
        <authorList>
            <person name="Qiu Y.L."/>
            <person name="Tourlousse D.M."/>
            <person name="Matsuura N."/>
            <person name="Ohashi A."/>
            <person name="Sekiguchi Y."/>
        </authorList>
    </citation>
    <scope>NUCLEOTIDE SEQUENCE [LARGE SCALE GENOMIC DNA]</scope>
    <source>
        <strain evidence="10">NM-5</strain>
    </source>
</reference>
<sequence>MSITDPFVRRPIMTTLVMASILGFGSLAYLQMPVSDLPSVDFPTISVSASLPGASPETMASAVALPLEKEFSTIAGIESMTSSSAQGTTTVTIQFDLSRNIDAAAQDVQSAISQAQGNLPTDMPTPPSFRKVNPAEQPILLLAAYSDTLPYSKVDEYADTLIAQRLSTVLGVAQVDLYGSQKYAVRVKVDPRELAARGIGIDEVENAIKEANSKEATGELDTGSKSRTIETTAQLTNAAQFRELIVTYRNGYPVRLKQIATVLDDVENDKNFGWYNDKRGVVLAVQRQPGANTVAVIDRILELLPAYKAQLPGGMHLDILYDRSTSIRESLHDVEFTLVLAVILVVLVIFIFLRNLRATLIPSAAIPLSIIGTFGIIHLLGFSVNNFSLMALILAVGFVVDDAIVVLENIVRHLEKGMSPMEAALKGGREIGFTILSMTLSLAAVFIPVLFMGGILGRLLNEFAVTIAVAILISGVVSLSLTPMLCSRFLKQAHSESRNPIFRFSEAAFAKLQNTYRRTLGIALKHHLIVSLLALAMAAGTAWLFIIVPKGFLPNEDSSRIMITTEAEQGVAFEKLVEMQQEAAAIVAKNPAVEGFMSRIGGGSASAGNNGRMFVTLKPRSERPPVDTVVRQMRRELAGIPGLKVFPQNPPTIRIGGMQTKSLYQFTLFGPDLKQLYSASEKMENLMRDIPGIVDVTTDLQITNPQVLVDINRDKASTLGVSAAQIERALGGAFGSRQISTIYTPNNQYRVIIEAKDDFKREAEDLSRLYVRSSQGQLVALSAVAKFKTQVGPLTVQHLGQLPAVTISFDLAKGYSLSNVVPRIQQLARTELGESIGTQFQGTAQAFQSSLGNLGLLLIMAIIVIYIILGILYESFVHPLTILSGLPSAGFGALLTLLLFGMELNVYGFVGLLMLIGIVKKNAIMMIDFALEAQRTDKMPPERAIFEACVVRFRPIMMTTMAAMMGTLPIALGLGAGGDVRQPLGLSVVGGLILSQVVTLYITPIIYLYLERVQGWFGKRQPKNPATPKPGKLAEAH</sequence>
<dbReference type="GO" id="GO:0042910">
    <property type="term" value="F:xenobiotic transmembrane transporter activity"/>
    <property type="evidence" value="ECO:0007669"/>
    <property type="project" value="TreeGrafter"/>
</dbReference>
<dbReference type="InParanoid" id="A0A146GG22"/>
<dbReference type="InterPro" id="IPR001036">
    <property type="entry name" value="Acrflvin-R"/>
</dbReference>
<feature type="transmembrane region" description="Helical" evidence="8">
    <location>
        <begin position="336"/>
        <end position="353"/>
    </location>
</feature>
<dbReference type="SUPFAM" id="SSF82866">
    <property type="entry name" value="Multidrug efflux transporter AcrB transmembrane domain"/>
    <property type="match status" value="2"/>
</dbReference>
<dbReference type="PANTHER" id="PTHR32063">
    <property type="match status" value="1"/>
</dbReference>
<organism evidence="9 10">
    <name type="scientific">Terrimicrobium sacchariphilum</name>
    <dbReference type="NCBI Taxonomy" id="690879"/>
    <lineage>
        <taxon>Bacteria</taxon>
        <taxon>Pseudomonadati</taxon>
        <taxon>Verrucomicrobiota</taxon>
        <taxon>Terrimicrobiia</taxon>
        <taxon>Terrimicrobiales</taxon>
        <taxon>Terrimicrobiaceae</taxon>
        <taxon>Terrimicrobium</taxon>
    </lineage>
</organism>
<feature type="transmembrane region" description="Helical" evidence="8">
    <location>
        <begin position="387"/>
        <end position="411"/>
    </location>
</feature>
<feature type="transmembrane region" description="Helical" evidence="8">
    <location>
        <begin position="527"/>
        <end position="548"/>
    </location>
</feature>
<feature type="transmembrane region" description="Helical" evidence="8">
    <location>
        <begin position="951"/>
        <end position="972"/>
    </location>
</feature>
<evidence type="ECO:0000256" key="7">
    <source>
        <dbReference type="ARBA" id="ARBA00023136"/>
    </source>
</evidence>
<feature type="transmembrane region" description="Helical" evidence="8">
    <location>
        <begin position="984"/>
        <end position="1010"/>
    </location>
</feature>
<dbReference type="PANTHER" id="PTHR32063:SF21">
    <property type="entry name" value="MULTIDRUG RESISTANCE PROTEIN MDTB"/>
    <property type="match status" value="1"/>
</dbReference>
<evidence type="ECO:0000256" key="5">
    <source>
        <dbReference type="ARBA" id="ARBA00022692"/>
    </source>
</evidence>
<evidence type="ECO:0000256" key="3">
    <source>
        <dbReference type="ARBA" id="ARBA00022475"/>
    </source>
</evidence>
<dbReference type="STRING" id="690879.TSACC_3608"/>
<name>A0A146GG22_TERSA</name>
<comment type="caution">
    <text evidence="9">The sequence shown here is derived from an EMBL/GenBank/DDBJ whole genome shotgun (WGS) entry which is preliminary data.</text>
</comment>
<keyword evidence="7 8" id="KW-0472">Membrane</keyword>
<evidence type="ECO:0000256" key="8">
    <source>
        <dbReference type="SAM" id="Phobius"/>
    </source>
</evidence>
<feature type="transmembrane region" description="Helical" evidence="8">
    <location>
        <begin position="906"/>
        <end position="931"/>
    </location>
</feature>
<dbReference type="Gene3D" id="3.30.70.1430">
    <property type="entry name" value="Multidrug efflux transporter AcrB pore domain"/>
    <property type="match status" value="2"/>
</dbReference>
<keyword evidence="3" id="KW-1003">Cell membrane</keyword>
<keyword evidence="5 8" id="KW-0812">Transmembrane</keyword>
<dbReference type="RefSeq" id="WP_075081336.1">
    <property type="nucleotide sequence ID" value="NZ_BDCO01000003.1"/>
</dbReference>
<feature type="transmembrane region" description="Helical" evidence="8">
    <location>
        <begin position="463"/>
        <end position="486"/>
    </location>
</feature>
<dbReference type="Gene3D" id="3.30.70.1440">
    <property type="entry name" value="Multidrug efflux transporter AcrB pore domain"/>
    <property type="match status" value="1"/>
</dbReference>
<dbReference type="SUPFAM" id="SSF82714">
    <property type="entry name" value="Multidrug efflux transporter AcrB TolC docking domain, DN and DC subdomains"/>
    <property type="match status" value="2"/>
</dbReference>
<keyword evidence="10" id="KW-1185">Reference proteome</keyword>
<feature type="transmembrane region" description="Helical" evidence="8">
    <location>
        <begin position="880"/>
        <end position="900"/>
    </location>
</feature>
<keyword evidence="4" id="KW-0997">Cell inner membrane</keyword>
<dbReference type="GO" id="GO:0005886">
    <property type="term" value="C:plasma membrane"/>
    <property type="evidence" value="ECO:0007669"/>
    <property type="project" value="UniProtKB-SubCell"/>
</dbReference>
<dbReference type="PRINTS" id="PR00702">
    <property type="entry name" value="ACRIFLAVINRP"/>
</dbReference>
<dbReference type="FunFam" id="1.20.1640.10:FF:000001">
    <property type="entry name" value="Efflux pump membrane transporter"/>
    <property type="match status" value="1"/>
</dbReference>
<accession>A0A146GG22</accession>
<dbReference type="AlphaFoldDB" id="A0A146GG22"/>
<keyword evidence="2" id="KW-0813">Transport</keyword>
<dbReference type="InterPro" id="IPR027463">
    <property type="entry name" value="AcrB_DN_DC_subdom"/>
</dbReference>
<evidence type="ECO:0000256" key="1">
    <source>
        <dbReference type="ARBA" id="ARBA00004429"/>
    </source>
</evidence>